<proteinExistence type="predicted"/>
<organism evidence="1 2">
    <name type="scientific">Gossypium stocksii</name>
    <dbReference type="NCBI Taxonomy" id="47602"/>
    <lineage>
        <taxon>Eukaryota</taxon>
        <taxon>Viridiplantae</taxon>
        <taxon>Streptophyta</taxon>
        <taxon>Embryophyta</taxon>
        <taxon>Tracheophyta</taxon>
        <taxon>Spermatophyta</taxon>
        <taxon>Magnoliopsida</taxon>
        <taxon>eudicotyledons</taxon>
        <taxon>Gunneridae</taxon>
        <taxon>Pentapetalae</taxon>
        <taxon>rosids</taxon>
        <taxon>malvids</taxon>
        <taxon>Malvales</taxon>
        <taxon>Malvaceae</taxon>
        <taxon>Malvoideae</taxon>
        <taxon>Gossypium</taxon>
    </lineage>
</organism>
<reference evidence="1 2" key="1">
    <citation type="journal article" date="2021" name="Plant Biotechnol. J.">
        <title>Multi-omics assisted identification of the key and species-specific regulatory components of drought-tolerant mechanisms in Gossypium stocksii.</title>
        <authorList>
            <person name="Yu D."/>
            <person name="Ke L."/>
            <person name="Zhang D."/>
            <person name="Wu Y."/>
            <person name="Sun Y."/>
            <person name="Mei J."/>
            <person name="Sun J."/>
            <person name="Sun Y."/>
        </authorList>
    </citation>
    <scope>NUCLEOTIDE SEQUENCE [LARGE SCALE GENOMIC DNA]</scope>
    <source>
        <strain evidence="2">cv. E1</strain>
        <tissue evidence="1">Leaf</tissue>
    </source>
</reference>
<keyword evidence="2" id="KW-1185">Reference proteome</keyword>
<name>A0A9D4A9T4_9ROSI</name>
<evidence type="ECO:0008006" key="3">
    <source>
        <dbReference type="Google" id="ProtNLM"/>
    </source>
</evidence>
<gene>
    <name evidence="1" type="ORF">J1N35_009665</name>
</gene>
<comment type="caution">
    <text evidence="1">The sequence shown here is derived from an EMBL/GenBank/DDBJ whole genome shotgun (WGS) entry which is preliminary data.</text>
</comment>
<dbReference type="PANTHER" id="PTHR33116:SF86">
    <property type="entry name" value="REVERSE TRANSCRIPTASE DOMAIN-CONTAINING PROTEIN"/>
    <property type="match status" value="1"/>
</dbReference>
<dbReference type="AlphaFoldDB" id="A0A9D4A9T4"/>
<dbReference type="PANTHER" id="PTHR33116">
    <property type="entry name" value="REVERSE TRANSCRIPTASE ZINC-BINDING DOMAIN-CONTAINING PROTEIN-RELATED-RELATED"/>
    <property type="match status" value="1"/>
</dbReference>
<dbReference type="EMBL" id="JAIQCV010000004">
    <property type="protein sequence ID" value="KAH1105897.1"/>
    <property type="molecule type" value="Genomic_DNA"/>
</dbReference>
<evidence type="ECO:0000313" key="2">
    <source>
        <dbReference type="Proteomes" id="UP000828251"/>
    </source>
</evidence>
<sequence length="293" mass="33933">MENHDYEHHKIQLAILFVDSLHALLAKTNTTGIYMNRFQHNCIFKQRSNNFSFCFIPTTEANDCVLLGEVTVNGAIVLKDVLQEYERCSGQCVNFSKSTIFYSSNTVEEEKGKVSSLLGVRRSSNPEKYLGLPNMVGRKKKESFQNLLDSVAVRIDGWSSRQYQLLLCHASFYLISMSCFLLPNLLCGNIESVFAKFWWQKGFGKRGTHWCQWSYLCRPKDEGGIGFRNMAQFNLALLEKQGWRLVINPNSLVAQVFKLNIFQKMIFLTRDWGIRARIHGLVYGRLRAYWRRV</sequence>
<dbReference type="OrthoDB" id="1936608at2759"/>
<evidence type="ECO:0000313" key="1">
    <source>
        <dbReference type="EMBL" id="KAH1105897.1"/>
    </source>
</evidence>
<accession>A0A9D4A9T4</accession>
<protein>
    <recommendedName>
        <fullName evidence="3">Reverse transcriptase</fullName>
    </recommendedName>
</protein>
<dbReference type="Proteomes" id="UP000828251">
    <property type="component" value="Unassembled WGS sequence"/>
</dbReference>